<evidence type="ECO:0000256" key="5">
    <source>
        <dbReference type="ARBA" id="ARBA00022723"/>
    </source>
</evidence>
<gene>
    <name evidence="10" type="ORF">LCGC14_2336080</name>
</gene>
<evidence type="ECO:0000256" key="7">
    <source>
        <dbReference type="ARBA" id="ARBA00022842"/>
    </source>
</evidence>
<dbReference type="InterPro" id="IPR036637">
    <property type="entry name" value="Phosphohistidine_dom_sf"/>
</dbReference>
<comment type="caution">
    <text evidence="10">The sequence shown here is derived from an EMBL/GenBank/DDBJ whole genome shotgun (WGS) entry which is preliminary data.</text>
</comment>
<feature type="non-terminal residue" evidence="10">
    <location>
        <position position="1"/>
    </location>
</feature>
<dbReference type="EMBL" id="LAZR01033684">
    <property type="protein sequence ID" value="KKL47384.1"/>
    <property type="molecule type" value="Genomic_DNA"/>
</dbReference>
<dbReference type="SUPFAM" id="SSF52009">
    <property type="entry name" value="Phosphohistidine domain"/>
    <property type="match status" value="1"/>
</dbReference>
<evidence type="ECO:0000256" key="6">
    <source>
        <dbReference type="ARBA" id="ARBA00022777"/>
    </source>
</evidence>
<dbReference type="PROSITE" id="PS00370">
    <property type="entry name" value="PEP_ENZYMES_PHOS_SITE"/>
    <property type="match status" value="1"/>
</dbReference>
<sequence length="561" mass="59622">VLGSMARTWEGTSARLLRQGKGAPADAGLGLVVQAMALGVGDPALGESGAGVVQFVSSATGSPQVTGRYLSQSQGREALGAASRALFLIRDPRGASLEELCPDIFDALQDHGVLCRNRLREEMQIEFVIQCGGLAILDAVRVKRTSRAAVRIAVDLASDGVIPEAEAVLRIEPRALNDLLHPQLDPDVTHDRFGAGIGASPGAATGRLVFTSRAAQASAARQEACILVRQETKPDDVRGMHVSAGVLTERGGVTSHAAVIARGLGVPAVVGASELHLDRKARTLTAADGRVFCEGDIVTIDGSSGHLIAGASPLLEPALDDALHSLLGWADELRDIGVRANADTPAEAEVARRFAAEGIGLCRTEHMFFEDDRLTVMREMIFAARSEDRAAALEQLLPVQRADFATLFQIMEGRPVCIRLLDPPLHEFLPTDRAGMLNLAAALDLPLAQVTERVQALAEMNPMLGMRGVRLGIAVPEIYAMQVRAIFEAVIQSATNVVPEVMIPLVSARREVELVKAQIDSVAAAVKSETGAEFDFKLGVMVETPRAALRAADIAEYATFM</sequence>
<dbReference type="InterPro" id="IPR018274">
    <property type="entry name" value="PEP_util_AS"/>
</dbReference>
<evidence type="ECO:0000259" key="8">
    <source>
        <dbReference type="Pfam" id="PF00391"/>
    </source>
</evidence>
<dbReference type="AlphaFoldDB" id="A0A0F9CEB0"/>
<keyword evidence="4" id="KW-0808">Transferase</keyword>
<name>A0A0F9CEB0_9ZZZZ</name>
<dbReference type="InterPro" id="IPR000121">
    <property type="entry name" value="PEP_util_C"/>
</dbReference>
<dbReference type="SUPFAM" id="SSF56059">
    <property type="entry name" value="Glutathione synthetase ATP-binding domain-like"/>
    <property type="match status" value="1"/>
</dbReference>
<feature type="domain" description="PEP-utilising enzyme C-terminal" evidence="9">
    <location>
        <begin position="324"/>
        <end position="561"/>
    </location>
</feature>
<comment type="similarity">
    <text evidence="2">Belongs to the PEP-utilizing enzyme family.</text>
</comment>
<evidence type="ECO:0000256" key="2">
    <source>
        <dbReference type="ARBA" id="ARBA00007837"/>
    </source>
</evidence>
<organism evidence="10">
    <name type="scientific">marine sediment metagenome</name>
    <dbReference type="NCBI Taxonomy" id="412755"/>
    <lineage>
        <taxon>unclassified sequences</taxon>
        <taxon>metagenomes</taxon>
        <taxon>ecological metagenomes</taxon>
    </lineage>
</organism>
<reference evidence="10" key="1">
    <citation type="journal article" date="2015" name="Nature">
        <title>Complex archaea that bridge the gap between prokaryotes and eukaryotes.</title>
        <authorList>
            <person name="Spang A."/>
            <person name="Saw J.H."/>
            <person name="Jorgensen S.L."/>
            <person name="Zaremba-Niedzwiedzka K."/>
            <person name="Martijn J."/>
            <person name="Lind A.E."/>
            <person name="van Eijk R."/>
            <person name="Schleper C."/>
            <person name="Guy L."/>
            <person name="Ettema T.J."/>
        </authorList>
    </citation>
    <scope>NUCLEOTIDE SEQUENCE</scope>
</reference>
<dbReference type="InterPro" id="IPR008279">
    <property type="entry name" value="PEP-util_enz_mobile_dom"/>
</dbReference>
<dbReference type="Gene3D" id="1.10.189.10">
    <property type="entry name" value="Pyruvate Phosphate Dikinase, domain 2"/>
    <property type="match status" value="1"/>
</dbReference>
<comment type="cofactor">
    <cofactor evidence="1">
        <name>Mg(2+)</name>
        <dbReference type="ChEBI" id="CHEBI:18420"/>
    </cofactor>
</comment>
<feature type="domain" description="PEP-utilising enzyme mobile" evidence="8">
    <location>
        <begin position="223"/>
        <end position="305"/>
    </location>
</feature>
<feature type="non-terminal residue" evidence="10">
    <location>
        <position position="561"/>
    </location>
</feature>
<dbReference type="InterPro" id="IPR015813">
    <property type="entry name" value="Pyrv/PenolPyrv_kinase-like_dom"/>
</dbReference>
<dbReference type="InterPro" id="IPR040442">
    <property type="entry name" value="Pyrv_kinase-like_dom_sf"/>
</dbReference>
<dbReference type="InterPro" id="IPR010121">
    <property type="entry name" value="Pyruvate_phosphate_dikinase"/>
</dbReference>
<dbReference type="EC" id="2.7.9.1" evidence="3"/>
<protein>
    <recommendedName>
        <fullName evidence="3">pyruvate, phosphate dikinase</fullName>
        <ecNumber evidence="3">2.7.9.1</ecNumber>
    </recommendedName>
</protein>
<evidence type="ECO:0000256" key="3">
    <source>
        <dbReference type="ARBA" id="ARBA00011994"/>
    </source>
</evidence>
<dbReference type="Pfam" id="PF00391">
    <property type="entry name" value="PEP-utilizers"/>
    <property type="match status" value="1"/>
</dbReference>
<accession>A0A0F9CEB0</accession>
<dbReference type="PANTHER" id="PTHR22931">
    <property type="entry name" value="PHOSPHOENOLPYRUVATE DIKINASE-RELATED"/>
    <property type="match status" value="1"/>
</dbReference>
<dbReference type="Gene3D" id="3.20.20.60">
    <property type="entry name" value="Phosphoenolpyruvate-binding domains"/>
    <property type="match status" value="1"/>
</dbReference>
<proteinExistence type="inferred from homology"/>
<keyword evidence="6" id="KW-0418">Kinase</keyword>
<dbReference type="Gene3D" id="3.50.30.10">
    <property type="entry name" value="Phosphohistidine domain"/>
    <property type="match status" value="1"/>
</dbReference>
<dbReference type="PANTHER" id="PTHR22931:SF9">
    <property type="entry name" value="PYRUVATE, PHOSPHATE DIKINASE 1, CHLOROPLASTIC"/>
    <property type="match status" value="1"/>
</dbReference>
<dbReference type="SUPFAM" id="SSF51621">
    <property type="entry name" value="Phosphoenolpyruvate/pyruvate domain"/>
    <property type="match status" value="1"/>
</dbReference>
<evidence type="ECO:0000256" key="1">
    <source>
        <dbReference type="ARBA" id="ARBA00001946"/>
    </source>
</evidence>
<keyword evidence="5" id="KW-0479">Metal-binding</keyword>
<dbReference type="GO" id="GO:0046872">
    <property type="term" value="F:metal ion binding"/>
    <property type="evidence" value="ECO:0007669"/>
    <property type="project" value="UniProtKB-KW"/>
</dbReference>
<evidence type="ECO:0000313" key="10">
    <source>
        <dbReference type="EMBL" id="KKL47384.1"/>
    </source>
</evidence>
<keyword evidence="7" id="KW-0460">Magnesium</keyword>
<evidence type="ECO:0000259" key="9">
    <source>
        <dbReference type="Pfam" id="PF02896"/>
    </source>
</evidence>
<dbReference type="Pfam" id="PF02896">
    <property type="entry name" value="PEP-utilizers_C"/>
    <property type="match status" value="1"/>
</dbReference>
<dbReference type="Gene3D" id="3.30.470.20">
    <property type="entry name" value="ATP-grasp fold, B domain"/>
    <property type="match status" value="1"/>
</dbReference>
<dbReference type="GO" id="GO:0050242">
    <property type="term" value="F:pyruvate, phosphate dikinase activity"/>
    <property type="evidence" value="ECO:0007669"/>
    <property type="project" value="UniProtKB-EC"/>
</dbReference>
<evidence type="ECO:0000256" key="4">
    <source>
        <dbReference type="ARBA" id="ARBA00022679"/>
    </source>
</evidence>
<dbReference type="GO" id="GO:0016301">
    <property type="term" value="F:kinase activity"/>
    <property type="evidence" value="ECO:0007669"/>
    <property type="project" value="UniProtKB-KW"/>
</dbReference>